<comment type="caution">
    <text evidence="2">The sequence shown here is derived from an EMBL/GenBank/DDBJ whole genome shotgun (WGS) entry which is preliminary data.</text>
</comment>
<dbReference type="AlphaFoldDB" id="A0A1R3GMQ8"/>
<dbReference type="Proteomes" id="UP000188268">
    <property type="component" value="Unassembled WGS sequence"/>
</dbReference>
<proteinExistence type="predicted"/>
<keyword evidence="3" id="KW-1185">Reference proteome</keyword>
<protein>
    <submittedName>
        <fullName evidence="2">Uncharacterized protein</fullName>
    </submittedName>
</protein>
<evidence type="ECO:0000256" key="1">
    <source>
        <dbReference type="SAM" id="MobiDB-lite"/>
    </source>
</evidence>
<sequence>MAVISSRGIECNGRMRSSKGTA</sequence>
<dbReference type="EMBL" id="AWWV01013961">
    <property type="protein sequence ID" value="OMO59398.1"/>
    <property type="molecule type" value="Genomic_DNA"/>
</dbReference>
<gene>
    <name evidence="2" type="ORF">CCACVL1_24859</name>
</gene>
<reference evidence="2 3" key="1">
    <citation type="submission" date="2013-09" db="EMBL/GenBank/DDBJ databases">
        <title>Corchorus capsularis genome sequencing.</title>
        <authorList>
            <person name="Alam M."/>
            <person name="Haque M.S."/>
            <person name="Islam M.S."/>
            <person name="Emdad E.M."/>
            <person name="Islam M.M."/>
            <person name="Ahmed B."/>
            <person name="Halim A."/>
            <person name="Hossen Q.M.M."/>
            <person name="Hossain M.Z."/>
            <person name="Ahmed R."/>
            <person name="Khan M.M."/>
            <person name="Islam R."/>
            <person name="Rashid M.M."/>
            <person name="Khan S.A."/>
            <person name="Rahman M.S."/>
            <person name="Alam M."/>
        </authorList>
    </citation>
    <scope>NUCLEOTIDE SEQUENCE [LARGE SCALE GENOMIC DNA]</scope>
    <source>
        <strain evidence="3">cv. CVL-1</strain>
        <tissue evidence="2">Whole seedling</tissue>
    </source>
</reference>
<accession>A0A1R3GMQ8</accession>
<name>A0A1R3GMQ8_COCAP</name>
<dbReference type="Gramene" id="OMO59398">
    <property type="protein sequence ID" value="OMO59398"/>
    <property type="gene ID" value="CCACVL1_24859"/>
</dbReference>
<organism evidence="2 3">
    <name type="scientific">Corchorus capsularis</name>
    <name type="common">Jute</name>
    <dbReference type="NCBI Taxonomy" id="210143"/>
    <lineage>
        <taxon>Eukaryota</taxon>
        <taxon>Viridiplantae</taxon>
        <taxon>Streptophyta</taxon>
        <taxon>Embryophyta</taxon>
        <taxon>Tracheophyta</taxon>
        <taxon>Spermatophyta</taxon>
        <taxon>Magnoliopsida</taxon>
        <taxon>eudicotyledons</taxon>
        <taxon>Gunneridae</taxon>
        <taxon>Pentapetalae</taxon>
        <taxon>rosids</taxon>
        <taxon>malvids</taxon>
        <taxon>Malvales</taxon>
        <taxon>Malvaceae</taxon>
        <taxon>Grewioideae</taxon>
        <taxon>Apeibeae</taxon>
        <taxon>Corchorus</taxon>
    </lineage>
</organism>
<feature type="region of interest" description="Disordered" evidence="1">
    <location>
        <begin position="1"/>
        <end position="22"/>
    </location>
</feature>
<evidence type="ECO:0000313" key="3">
    <source>
        <dbReference type="Proteomes" id="UP000188268"/>
    </source>
</evidence>
<evidence type="ECO:0000313" key="2">
    <source>
        <dbReference type="EMBL" id="OMO59398.1"/>
    </source>
</evidence>